<dbReference type="RefSeq" id="WP_237855798.1">
    <property type="nucleotide sequence ID" value="NZ_JAKLWS010000032.1"/>
</dbReference>
<dbReference type="EMBL" id="JAKLWS010000032">
    <property type="protein sequence ID" value="MCG2590405.1"/>
    <property type="molecule type" value="Genomic_DNA"/>
</dbReference>
<dbReference type="PANTHER" id="PTHR24321:SF8">
    <property type="entry name" value="ESTRADIOL 17-BETA-DEHYDROGENASE 8-RELATED"/>
    <property type="match status" value="1"/>
</dbReference>
<dbReference type="CDD" id="cd05233">
    <property type="entry name" value="SDR_c"/>
    <property type="match status" value="1"/>
</dbReference>
<proteinExistence type="inferred from homology"/>
<evidence type="ECO:0000313" key="4">
    <source>
        <dbReference type="Proteomes" id="UP001165366"/>
    </source>
</evidence>
<keyword evidence="2" id="KW-0560">Oxidoreductase</keyword>
<dbReference type="InterPro" id="IPR002347">
    <property type="entry name" value="SDR_fam"/>
</dbReference>
<dbReference type="Pfam" id="PF13561">
    <property type="entry name" value="adh_short_C2"/>
    <property type="match status" value="1"/>
</dbReference>
<reference evidence="3" key="2">
    <citation type="submission" date="2024-05" db="EMBL/GenBank/DDBJ databases">
        <title>Rhodohalobacter halophilus gen. nov., sp. nov., a moderately halophilic member of the family Balneolaceae.</title>
        <authorList>
            <person name="Xia J."/>
        </authorList>
    </citation>
    <scope>NUCLEOTIDE SEQUENCE</scope>
    <source>
        <strain evidence="3">WB101</strain>
    </source>
</reference>
<sequence length="261" mass="28647">MDLHLKDKVFIVTGGAKGIGESIVWGLVNEGAIPVILGRSNEPSLELEKKIKEKGGRCLNVIAELPNPQVCKQTVQKAVENYGALHGIVNNAGVNDGVGLEEGSPEEFRNSVTTNLMHYFDLVHYALPYLKKTKGAIVNISSKTALTGQGGTSGYAASKGAQLALTREWSVELAQYGIRVNAIVPAEVMTPLYKKWINSFNNPEQRLKEIENRIPLEKRFTTSEEIADTAVFLLSDRSSHTTGQWLFVDGGYVHFDRAYNA</sequence>
<evidence type="ECO:0000313" key="3">
    <source>
        <dbReference type="EMBL" id="MCG2590405.1"/>
    </source>
</evidence>
<name>A0ABS9KHT7_9BACT</name>
<reference evidence="3" key="1">
    <citation type="submission" date="2022-01" db="EMBL/GenBank/DDBJ databases">
        <authorList>
            <person name="Wang Y."/>
        </authorList>
    </citation>
    <scope>NUCLEOTIDE SEQUENCE</scope>
    <source>
        <strain evidence="3">WB101</strain>
    </source>
</reference>
<dbReference type="InterPro" id="IPR036291">
    <property type="entry name" value="NAD(P)-bd_dom_sf"/>
</dbReference>
<accession>A0ABS9KHT7</accession>
<dbReference type="Proteomes" id="UP001165366">
    <property type="component" value="Unassembled WGS sequence"/>
</dbReference>
<evidence type="ECO:0000256" key="2">
    <source>
        <dbReference type="ARBA" id="ARBA00023002"/>
    </source>
</evidence>
<dbReference type="PRINTS" id="PR00081">
    <property type="entry name" value="GDHRDH"/>
</dbReference>
<gene>
    <name evidence="3" type="ORF">L6773_17650</name>
</gene>
<organism evidence="3 4">
    <name type="scientific">Rhodohalobacter sulfatireducens</name>
    <dbReference type="NCBI Taxonomy" id="2911366"/>
    <lineage>
        <taxon>Bacteria</taxon>
        <taxon>Pseudomonadati</taxon>
        <taxon>Balneolota</taxon>
        <taxon>Balneolia</taxon>
        <taxon>Balneolales</taxon>
        <taxon>Balneolaceae</taxon>
        <taxon>Rhodohalobacter</taxon>
    </lineage>
</organism>
<keyword evidence="4" id="KW-1185">Reference proteome</keyword>
<dbReference type="PANTHER" id="PTHR24321">
    <property type="entry name" value="DEHYDROGENASES, SHORT CHAIN"/>
    <property type="match status" value="1"/>
</dbReference>
<dbReference type="Gene3D" id="3.40.50.720">
    <property type="entry name" value="NAD(P)-binding Rossmann-like Domain"/>
    <property type="match status" value="1"/>
</dbReference>
<dbReference type="NCBIfam" id="NF006384">
    <property type="entry name" value="PRK08628.1"/>
    <property type="match status" value="1"/>
</dbReference>
<comment type="similarity">
    <text evidence="1">Belongs to the short-chain dehydrogenases/reductases (SDR) family.</text>
</comment>
<dbReference type="SUPFAM" id="SSF51735">
    <property type="entry name" value="NAD(P)-binding Rossmann-fold domains"/>
    <property type="match status" value="1"/>
</dbReference>
<protein>
    <submittedName>
        <fullName evidence="3">SDR family oxidoreductase</fullName>
    </submittedName>
</protein>
<comment type="caution">
    <text evidence="3">The sequence shown here is derived from an EMBL/GenBank/DDBJ whole genome shotgun (WGS) entry which is preliminary data.</text>
</comment>
<evidence type="ECO:0000256" key="1">
    <source>
        <dbReference type="ARBA" id="ARBA00006484"/>
    </source>
</evidence>
<dbReference type="PRINTS" id="PR00080">
    <property type="entry name" value="SDRFAMILY"/>
</dbReference>